<comment type="function">
    <text evidence="1 19 20">Cell wall formation. Catalyzes the addition of glutamate to the nucleotide precursor UDP-N-acetylmuramoyl-L-alanine (UMA).</text>
</comment>
<evidence type="ECO:0000256" key="9">
    <source>
        <dbReference type="ARBA" id="ARBA00022618"/>
    </source>
</evidence>
<dbReference type="InterPro" id="IPR005762">
    <property type="entry name" value="MurD"/>
</dbReference>
<dbReference type="InterPro" id="IPR013221">
    <property type="entry name" value="Mur_ligase_cen"/>
</dbReference>
<dbReference type="Gene3D" id="3.40.1190.10">
    <property type="entry name" value="Mur-like, catalytic domain"/>
    <property type="match status" value="1"/>
</dbReference>
<reference evidence="24" key="1">
    <citation type="submission" date="2017-11" db="EMBL/GenBank/DDBJ databases">
        <title>Complete Genome Sequence of Kyrpidia sp. Strain EA-1, a thermophilic, hydrogen-oxidizing Bacterium, isolated from the Azores.</title>
        <authorList>
            <person name="Reiner J.E."/>
            <person name="Lapp C.J."/>
            <person name="Bunk B."/>
            <person name="Gescher J."/>
        </authorList>
    </citation>
    <scope>NUCLEOTIDE SEQUENCE [LARGE SCALE GENOMIC DNA]</scope>
    <source>
        <strain evidence="24">EA-1</strain>
    </source>
</reference>
<feature type="domain" description="Mur ligase central" evidence="22">
    <location>
        <begin position="116"/>
        <end position="226"/>
    </location>
</feature>
<dbReference type="PROSITE" id="PS01011">
    <property type="entry name" value="FOLYLPOLYGLU_SYNT_1"/>
    <property type="match status" value="1"/>
</dbReference>
<dbReference type="Proteomes" id="UP000231932">
    <property type="component" value="Chromosome"/>
</dbReference>
<comment type="subcellular location">
    <subcellularLocation>
        <location evidence="2 19 20">Cytoplasm</location>
    </subcellularLocation>
</comment>
<dbReference type="GO" id="GO:0005737">
    <property type="term" value="C:cytoplasm"/>
    <property type="evidence" value="ECO:0007669"/>
    <property type="project" value="UniProtKB-SubCell"/>
</dbReference>
<keyword evidence="15 19" id="KW-0961">Cell wall biogenesis/degradation</keyword>
<keyword evidence="12 19" id="KW-0133">Cell shape</keyword>
<evidence type="ECO:0000256" key="8">
    <source>
        <dbReference type="ARBA" id="ARBA00022598"/>
    </source>
</evidence>
<evidence type="ECO:0000256" key="15">
    <source>
        <dbReference type="ARBA" id="ARBA00023316"/>
    </source>
</evidence>
<evidence type="ECO:0000256" key="3">
    <source>
        <dbReference type="ARBA" id="ARBA00004752"/>
    </source>
</evidence>
<dbReference type="NCBIfam" id="TIGR01087">
    <property type="entry name" value="murD"/>
    <property type="match status" value="1"/>
</dbReference>
<evidence type="ECO:0000259" key="21">
    <source>
        <dbReference type="Pfam" id="PF02875"/>
    </source>
</evidence>
<comment type="catalytic activity">
    <reaction evidence="18 19 20">
        <text>UDP-N-acetyl-alpha-D-muramoyl-L-alanine + D-glutamate + ATP = UDP-N-acetyl-alpha-D-muramoyl-L-alanyl-D-glutamate + ADP + phosphate + H(+)</text>
        <dbReference type="Rhea" id="RHEA:16429"/>
        <dbReference type="ChEBI" id="CHEBI:15378"/>
        <dbReference type="ChEBI" id="CHEBI:29986"/>
        <dbReference type="ChEBI" id="CHEBI:30616"/>
        <dbReference type="ChEBI" id="CHEBI:43474"/>
        <dbReference type="ChEBI" id="CHEBI:83898"/>
        <dbReference type="ChEBI" id="CHEBI:83900"/>
        <dbReference type="ChEBI" id="CHEBI:456216"/>
        <dbReference type="EC" id="6.3.2.9"/>
    </reaction>
</comment>
<dbReference type="PANTHER" id="PTHR43692">
    <property type="entry name" value="UDP-N-ACETYLMURAMOYLALANINE--D-GLUTAMATE LIGASE"/>
    <property type="match status" value="1"/>
</dbReference>
<protein>
    <recommendedName>
        <fullName evidence="6 19">UDP-N-acetylmuramoylalanine--D-glutamate ligase</fullName>
        <ecNumber evidence="5 19">6.3.2.9</ecNumber>
    </recommendedName>
    <alternativeName>
        <fullName evidence="17 19">D-glutamic acid-adding enzyme</fullName>
    </alternativeName>
    <alternativeName>
        <fullName evidence="16 19">UDP-N-acetylmuramoyl-L-alanyl-D-glutamate synthetase</fullName>
    </alternativeName>
</protein>
<dbReference type="SUPFAM" id="SSF53244">
    <property type="entry name" value="MurD-like peptide ligases, peptide-binding domain"/>
    <property type="match status" value="1"/>
</dbReference>
<dbReference type="OrthoDB" id="9809796at2"/>
<evidence type="ECO:0000256" key="18">
    <source>
        <dbReference type="ARBA" id="ARBA00047632"/>
    </source>
</evidence>
<evidence type="ECO:0000313" key="24">
    <source>
        <dbReference type="Proteomes" id="UP000231932"/>
    </source>
</evidence>
<dbReference type="GO" id="GO:0009252">
    <property type="term" value="P:peptidoglycan biosynthetic process"/>
    <property type="evidence" value="ECO:0007669"/>
    <property type="project" value="UniProtKB-UniRule"/>
</dbReference>
<dbReference type="Gene3D" id="3.90.190.20">
    <property type="entry name" value="Mur ligase, C-terminal domain"/>
    <property type="match status" value="1"/>
</dbReference>
<dbReference type="Pfam" id="PF02875">
    <property type="entry name" value="Mur_ligase_C"/>
    <property type="match status" value="1"/>
</dbReference>
<evidence type="ECO:0000256" key="1">
    <source>
        <dbReference type="ARBA" id="ARBA00002734"/>
    </source>
</evidence>
<dbReference type="AlphaFoldDB" id="A0A2K8N5W3"/>
<dbReference type="Gene3D" id="3.40.50.720">
    <property type="entry name" value="NAD(P)-binding Rossmann-like Domain"/>
    <property type="match status" value="1"/>
</dbReference>
<keyword evidence="9 19" id="KW-0132">Cell division</keyword>
<dbReference type="SUPFAM" id="SSF51984">
    <property type="entry name" value="MurCD N-terminal domain"/>
    <property type="match status" value="1"/>
</dbReference>
<keyword evidence="10 19" id="KW-0547">Nucleotide-binding</keyword>
<dbReference type="EC" id="6.3.2.9" evidence="5 19"/>
<dbReference type="PANTHER" id="PTHR43692:SF1">
    <property type="entry name" value="UDP-N-ACETYLMURAMOYLALANINE--D-GLUTAMATE LIGASE"/>
    <property type="match status" value="1"/>
</dbReference>
<evidence type="ECO:0000256" key="17">
    <source>
        <dbReference type="ARBA" id="ARBA00032324"/>
    </source>
</evidence>
<name>A0A2K8N5W3_9BACL</name>
<keyword evidence="14 19" id="KW-0131">Cell cycle</keyword>
<evidence type="ECO:0000256" key="10">
    <source>
        <dbReference type="ARBA" id="ARBA00022741"/>
    </source>
</evidence>
<evidence type="ECO:0000256" key="7">
    <source>
        <dbReference type="ARBA" id="ARBA00022490"/>
    </source>
</evidence>
<dbReference type="EMBL" id="CP024955">
    <property type="protein sequence ID" value="ATY84724.1"/>
    <property type="molecule type" value="Genomic_DNA"/>
</dbReference>
<dbReference type="GO" id="GO:0008764">
    <property type="term" value="F:UDP-N-acetylmuramoylalanine-D-glutamate ligase activity"/>
    <property type="evidence" value="ECO:0007669"/>
    <property type="project" value="UniProtKB-UniRule"/>
</dbReference>
<keyword evidence="24" id="KW-1185">Reference proteome</keyword>
<evidence type="ECO:0000256" key="2">
    <source>
        <dbReference type="ARBA" id="ARBA00004496"/>
    </source>
</evidence>
<comment type="similarity">
    <text evidence="4 19">Belongs to the MurCDEF family.</text>
</comment>
<keyword evidence="8 19" id="KW-0436">Ligase</keyword>
<dbReference type="InterPro" id="IPR018109">
    <property type="entry name" value="Folylpolyglutamate_synth_CS"/>
</dbReference>
<dbReference type="GO" id="GO:0005524">
    <property type="term" value="F:ATP binding"/>
    <property type="evidence" value="ECO:0007669"/>
    <property type="project" value="UniProtKB-UniRule"/>
</dbReference>
<dbReference type="GO" id="GO:0071555">
    <property type="term" value="P:cell wall organization"/>
    <property type="evidence" value="ECO:0007669"/>
    <property type="project" value="UniProtKB-KW"/>
</dbReference>
<dbReference type="RefSeq" id="WP_100667536.1">
    <property type="nucleotide sequence ID" value="NZ_CP024955.1"/>
</dbReference>
<evidence type="ECO:0000256" key="19">
    <source>
        <dbReference type="HAMAP-Rule" id="MF_00639"/>
    </source>
</evidence>
<dbReference type="GO" id="GO:0051301">
    <property type="term" value="P:cell division"/>
    <property type="evidence" value="ECO:0007669"/>
    <property type="project" value="UniProtKB-KW"/>
</dbReference>
<dbReference type="GO" id="GO:0004326">
    <property type="term" value="F:tetrahydrofolylpolyglutamate synthase activity"/>
    <property type="evidence" value="ECO:0007669"/>
    <property type="project" value="InterPro"/>
</dbReference>
<dbReference type="GO" id="GO:0008360">
    <property type="term" value="P:regulation of cell shape"/>
    <property type="evidence" value="ECO:0007669"/>
    <property type="project" value="UniProtKB-KW"/>
</dbReference>
<comment type="pathway">
    <text evidence="3 19 20">Cell wall biogenesis; peptidoglycan biosynthesis.</text>
</comment>
<proteinExistence type="inferred from homology"/>
<keyword evidence="7 19" id="KW-0963">Cytoplasm</keyword>
<evidence type="ECO:0000256" key="20">
    <source>
        <dbReference type="RuleBase" id="RU003664"/>
    </source>
</evidence>
<evidence type="ECO:0000256" key="11">
    <source>
        <dbReference type="ARBA" id="ARBA00022840"/>
    </source>
</evidence>
<dbReference type="Pfam" id="PF08245">
    <property type="entry name" value="Mur_ligase_M"/>
    <property type="match status" value="1"/>
</dbReference>
<dbReference type="InterPro" id="IPR036565">
    <property type="entry name" value="Mur-like_cat_sf"/>
</dbReference>
<sequence length="454" mass="49439">MVNEWAGARVLVVGLARSGAAVARLLLRHGAQVTITDRRRAEELGEEANELAQIGARLVVGGHPESLFDQPWDEVVKNPGVPYSAYPVTEAIRRGIPVVTELEVAWRIRPENWLAITGTNGKTTTTSWVGHMLEAAGVPHRVAGNIGVPLCDVVEAIDSKEWLVAELSSFQLQGTLRFRPHIGAILNIYPAHLDYHGSLEAYAAAKKNMFVNQGPEDYAVLNGGRKDEHHLMAGVRARPAQFGGPRRPGVPGMAVEGDRVLWWDGFRTEPVCAVSDVALPGEHNLENFLAAGTLAVLAGASLSAVAASGRTFRGVEHRMEFVRQWQGVTFYNDSKATNPEAAFRALGAFPKNVIWIAGGLDRGDDYRRLLPLLQEGRVKTVLTMGQSGPRIAALAEEVEIPFRKVSDVEEAVRIAASLARGGDVVLLSPAAASWDQYRSFEERGRMFKEAVNKL</sequence>
<dbReference type="InterPro" id="IPR036615">
    <property type="entry name" value="Mur_ligase_C_dom_sf"/>
</dbReference>
<evidence type="ECO:0000313" key="23">
    <source>
        <dbReference type="EMBL" id="ATY84724.1"/>
    </source>
</evidence>
<dbReference type="KEGG" id="kyr:CVV65_07110"/>
<evidence type="ECO:0000259" key="22">
    <source>
        <dbReference type="Pfam" id="PF08245"/>
    </source>
</evidence>
<accession>A0A2K8N5W3</accession>
<evidence type="ECO:0000256" key="6">
    <source>
        <dbReference type="ARBA" id="ARBA00015655"/>
    </source>
</evidence>
<keyword evidence="11 19" id="KW-0067">ATP-binding</keyword>
<dbReference type="HAMAP" id="MF_00639">
    <property type="entry name" value="MurD"/>
    <property type="match status" value="1"/>
</dbReference>
<keyword evidence="13 19" id="KW-0573">Peptidoglycan synthesis</keyword>
<evidence type="ECO:0000256" key="13">
    <source>
        <dbReference type="ARBA" id="ARBA00022984"/>
    </source>
</evidence>
<evidence type="ECO:0000256" key="4">
    <source>
        <dbReference type="ARBA" id="ARBA00010416"/>
    </source>
</evidence>
<feature type="domain" description="Mur ligase C-terminal" evidence="21">
    <location>
        <begin position="317"/>
        <end position="430"/>
    </location>
</feature>
<feature type="binding site" evidence="19">
    <location>
        <begin position="118"/>
        <end position="124"/>
    </location>
    <ligand>
        <name>ATP</name>
        <dbReference type="ChEBI" id="CHEBI:30616"/>
    </ligand>
</feature>
<evidence type="ECO:0000256" key="16">
    <source>
        <dbReference type="ARBA" id="ARBA00030398"/>
    </source>
</evidence>
<dbReference type="Pfam" id="PF21799">
    <property type="entry name" value="MurD-like_N"/>
    <property type="match status" value="1"/>
</dbReference>
<dbReference type="UniPathway" id="UPA00219"/>
<dbReference type="SUPFAM" id="SSF53623">
    <property type="entry name" value="MurD-like peptide ligases, catalytic domain"/>
    <property type="match status" value="1"/>
</dbReference>
<evidence type="ECO:0000256" key="12">
    <source>
        <dbReference type="ARBA" id="ARBA00022960"/>
    </source>
</evidence>
<evidence type="ECO:0000256" key="14">
    <source>
        <dbReference type="ARBA" id="ARBA00023306"/>
    </source>
</evidence>
<organism evidence="23 24">
    <name type="scientific">Kyrpidia spormannii</name>
    <dbReference type="NCBI Taxonomy" id="2055160"/>
    <lineage>
        <taxon>Bacteria</taxon>
        <taxon>Bacillati</taxon>
        <taxon>Bacillota</taxon>
        <taxon>Bacilli</taxon>
        <taxon>Bacillales</taxon>
        <taxon>Alicyclobacillaceae</taxon>
        <taxon>Kyrpidia</taxon>
    </lineage>
</organism>
<dbReference type="InterPro" id="IPR004101">
    <property type="entry name" value="Mur_ligase_C"/>
</dbReference>
<evidence type="ECO:0000256" key="5">
    <source>
        <dbReference type="ARBA" id="ARBA00012212"/>
    </source>
</evidence>
<gene>
    <name evidence="19" type="primary">murD</name>
    <name evidence="23" type="ORF">CVV65_07110</name>
</gene>